<organism evidence="1 2">
    <name type="scientific">Corynebacterium hindlerae</name>
    <dbReference type="NCBI Taxonomy" id="699041"/>
    <lineage>
        <taxon>Bacteria</taxon>
        <taxon>Bacillati</taxon>
        <taxon>Actinomycetota</taxon>
        <taxon>Actinomycetes</taxon>
        <taxon>Mycobacteriales</taxon>
        <taxon>Corynebacteriaceae</taxon>
        <taxon>Corynebacterium</taxon>
    </lineage>
</organism>
<dbReference type="RefSeq" id="WP_182386113.1">
    <property type="nucleotide sequence ID" value="NZ_CP059833.1"/>
</dbReference>
<protein>
    <submittedName>
        <fullName evidence="1">Uncharacterized protein</fullName>
    </submittedName>
</protein>
<dbReference type="EMBL" id="CP059833">
    <property type="protein sequence ID" value="QMV85291.1"/>
    <property type="molecule type" value="Genomic_DNA"/>
</dbReference>
<evidence type="ECO:0000313" key="1">
    <source>
        <dbReference type="EMBL" id="QMV85291.1"/>
    </source>
</evidence>
<evidence type="ECO:0000313" key="2">
    <source>
        <dbReference type="Proteomes" id="UP000515570"/>
    </source>
</evidence>
<name>A0A7G5FFA0_9CORY</name>
<accession>A0A7G5FFA0</accession>
<dbReference type="Proteomes" id="UP000515570">
    <property type="component" value="Chromosome"/>
</dbReference>
<reference evidence="1 2" key="1">
    <citation type="submission" date="2020-07" db="EMBL/GenBank/DDBJ databases">
        <title>non toxigenic Corynebacterium sp. nov from a clinical source.</title>
        <authorList>
            <person name="Bernier A.-M."/>
            <person name="Bernard K."/>
        </authorList>
    </citation>
    <scope>NUCLEOTIDE SEQUENCE [LARGE SCALE GENOMIC DNA]</scope>
    <source>
        <strain evidence="2">NML 93-0612</strain>
    </source>
</reference>
<gene>
    <name evidence="1" type="ORF">HW450_00545</name>
</gene>
<proteinExistence type="predicted"/>
<sequence>MGIVITAMMRSTEPNQVSDISEAIPVPRDDMVCVAAAGPHIAPRMLAH</sequence>
<dbReference type="AlphaFoldDB" id="A0A7G5FFA0"/>
<keyword evidence="2" id="KW-1185">Reference proteome</keyword>